<evidence type="ECO:0000313" key="2">
    <source>
        <dbReference type="EMBL" id="AMK12418.1"/>
    </source>
</evidence>
<dbReference type="EMBL" id="CP014206">
    <property type="protein sequence ID" value="AMK12418.1"/>
    <property type="molecule type" value="Genomic_DNA"/>
</dbReference>
<dbReference type="RefSeq" id="WP_066805965.1">
    <property type="nucleotide sequence ID" value="NZ_CP014206.1"/>
</dbReference>
<gene>
    <name evidence="2" type="ORF">AWY79_15570</name>
    <name evidence="3" type="ORF">EDC59_102147</name>
</gene>
<feature type="compositionally biased region" description="Acidic residues" evidence="1">
    <location>
        <begin position="174"/>
        <end position="190"/>
    </location>
</feature>
<evidence type="ECO:0000313" key="4">
    <source>
        <dbReference type="Proteomes" id="UP000055611"/>
    </source>
</evidence>
<reference evidence="3 5" key="2">
    <citation type="submission" date="2019-03" db="EMBL/GenBank/DDBJ databases">
        <title>Genomic Encyclopedia of Type Strains, Phase IV (KMG-IV): sequencing the most valuable type-strain genomes for metagenomic binning, comparative biology and taxonomic classification.</title>
        <authorList>
            <person name="Goeker M."/>
        </authorList>
    </citation>
    <scope>NUCLEOTIDE SEQUENCE [LARGE SCALE GENOMIC DNA]</scope>
    <source>
        <strain evidence="3 5">DSM 101483</strain>
    </source>
</reference>
<dbReference type="AlphaFoldDB" id="A0A126QRM6"/>
<evidence type="ECO:0000313" key="3">
    <source>
        <dbReference type="EMBL" id="TDT90717.1"/>
    </source>
</evidence>
<dbReference type="Proteomes" id="UP000055611">
    <property type="component" value="Chromosome"/>
</dbReference>
<feature type="compositionally biased region" description="Acidic residues" evidence="1">
    <location>
        <begin position="152"/>
        <end position="161"/>
    </location>
</feature>
<name>A0A126QRM6_9BACT</name>
<dbReference type="Proteomes" id="UP000295506">
    <property type="component" value="Unassembled WGS sequence"/>
</dbReference>
<dbReference type="KEGG" id="dej:AWY79_15570"/>
<organism evidence="3 5">
    <name type="scientific">Pseudodesulfovibrio indicus</name>
    <dbReference type="NCBI Taxonomy" id="1716143"/>
    <lineage>
        <taxon>Bacteria</taxon>
        <taxon>Pseudomonadati</taxon>
        <taxon>Thermodesulfobacteriota</taxon>
        <taxon>Desulfovibrionia</taxon>
        <taxon>Desulfovibrionales</taxon>
        <taxon>Desulfovibrionaceae</taxon>
    </lineage>
</organism>
<protein>
    <submittedName>
        <fullName evidence="3">Uncharacterized protein</fullName>
    </submittedName>
</protein>
<feature type="region of interest" description="Disordered" evidence="1">
    <location>
        <begin position="17"/>
        <end position="53"/>
    </location>
</feature>
<keyword evidence="4" id="KW-1185">Reference proteome</keyword>
<feature type="region of interest" description="Disordered" evidence="1">
    <location>
        <begin position="152"/>
        <end position="247"/>
    </location>
</feature>
<proteinExistence type="predicted"/>
<reference evidence="2 4" key="1">
    <citation type="journal article" date="2016" name="Front. Microbiol.">
        <title>Genome Sequence of the Piezophilic, Mesophilic Sulfate-Reducing Bacterium Desulfovibrio indicus J2T.</title>
        <authorList>
            <person name="Cao J."/>
            <person name="Maignien L."/>
            <person name="Shao Z."/>
            <person name="Alain K."/>
            <person name="Jebbar M."/>
        </authorList>
    </citation>
    <scope>NUCLEOTIDE SEQUENCE [LARGE SCALE GENOMIC DNA]</scope>
    <source>
        <strain evidence="2 4">J2</strain>
    </source>
</reference>
<feature type="compositionally biased region" description="Low complexity" evidence="1">
    <location>
        <begin position="35"/>
        <end position="47"/>
    </location>
</feature>
<sequence>MNIFGIDFSQQSTALFRQSQPARADAASPDAVSNGAASPEAAPGAPETRPTPARKVNLLAGNFVRSGERTDSRYISGVKAKLHDQANFLTQMQSVVAGARNVLGLMSELAARNGEEVPYAEMVLIGQKAADDIKTVIDDEVSDTQAEKLEEMRDEIEEQADEAVAPESEKVLEDDVSAQEALEESLEDVDPTAPEQAAAAAAPAAAPAAQSETPAAQSADAAQEPTPEAVSEPDPQAPAQPSIDLMV</sequence>
<accession>A0A126QRM6</accession>
<dbReference type="EMBL" id="SOBK01000002">
    <property type="protein sequence ID" value="TDT90717.1"/>
    <property type="molecule type" value="Genomic_DNA"/>
</dbReference>
<feature type="compositionally biased region" description="Low complexity" evidence="1">
    <location>
        <begin position="191"/>
        <end position="219"/>
    </location>
</feature>
<evidence type="ECO:0000256" key="1">
    <source>
        <dbReference type="SAM" id="MobiDB-lite"/>
    </source>
</evidence>
<evidence type="ECO:0000313" key="5">
    <source>
        <dbReference type="Proteomes" id="UP000295506"/>
    </source>
</evidence>